<comment type="caution">
    <text evidence="2">The sequence shown here is derived from an EMBL/GenBank/DDBJ whole genome shotgun (WGS) entry which is preliminary data.</text>
</comment>
<dbReference type="RefSeq" id="WP_281388782.1">
    <property type="nucleotide sequence ID" value="NZ_JACHJO010000007.1"/>
</dbReference>
<accession>A0A841IP67</accession>
<keyword evidence="3" id="KW-1185">Reference proteome</keyword>
<name>A0A841IP67_9ACTN</name>
<proteinExistence type="predicted"/>
<reference evidence="2 3" key="1">
    <citation type="submission" date="2020-08" db="EMBL/GenBank/DDBJ databases">
        <title>Genomic Encyclopedia of Type Strains, Phase III (KMG-III): the genomes of soil and plant-associated and newly described type strains.</title>
        <authorList>
            <person name="Whitman W."/>
        </authorList>
    </citation>
    <scope>NUCLEOTIDE SEQUENCE [LARGE SCALE GENOMIC DNA]</scope>
    <source>
        <strain evidence="2 3">CECT 8712</strain>
    </source>
</reference>
<evidence type="ECO:0000256" key="1">
    <source>
        <dbReference type="SAM" id="MobiDB-lite"/>
    </source>
</evidence>
<evidence type="ECO:0000313" key="3">
    <source>
        <dbReference type="Proteomes" id="UP000536604"/>
    </source>
</evidence>
<protein>
    <submittedName>
        <fullName evidence="2">Uncharacterized protein</fullName>
    </submittedName>
</protein>
<dbReference type="EMBL" id="JACHJO010000007">
    <property type="protein sequence ID" value="MBB6120629.1"/>
    <property type="molecule type" value="Genomic_DNA"/>
</dbReference>
<dbReference type="AlphaFoldDB" id="A0A841IP67"/>
<feature type="region of interest" description="Disordered" evidence="1">
    <location>
        <begin position="22"/>
        <end position="42"/>
    </location>
</feature>
<gene>
    <name evidence="2" type="ORF">FHS13_002586</name>
</gene>
<organism evidence="2 3">
    <name type="scientific">Nocardiopsis algeriensis</name>
    <dbReference type="NCBI Taxonomy" id="1478215"/>
    <lineage>
        <taxon>Bacteria</taxon>
        <taxon>Bacillati</taxon>
        <taxon>Actinomycetota</taxon>
        <taxon>Actinomycetes</taxon>
        <taxon>Streptosporangiales</taxon>
        <taxon>Nocardiopsidaceae</taxon>
        <taxon>Nocardiopsis</taxon>
    </lineage>
</organism>
<evidence type="ECO:0000313" key="2">
    <source>
        <dbReference type="EMBL" id="MBB6120629.1"/>
    </source>
</evidence>
<sequence length="42" mass="4128">MASTGTMGRAGSSSAARVVTVSQVAQPVNAAAMSTSTVSSRR</sequence>
<dbReference type="Proteomes" id="UP000536604">
    <property type="component" value="Unassembled WGS sequence"/>
</dbReference>